<dbReference type="AlphaFoldDB" id="A0A3N1GUJ4"/>
<dbReference type="Pfam" id="PF00561">
    <property type="entry name" value="Abhydrolase_1"/>
    <property type="match status" value="1"/>
</dbReference>
<proteinExistence type="predicted"/>
<comment type="caution">
    <text evidence="3">The sequence shown here is derived from an EMBL/GenBank/DDBJ whole genome shotgun (WGS) entry which is preliminary data.</text>
</comment>
<feature type="transmembrane region" description="Helical" evidence="1">
    <location>
        <begin position="60"/>
        <end position="80"/>
    </location>
</feature>
<feature type="transmembrane region" description="Helical" evidence="1">
    <location>
        <begin position="33"/>
        <end position="53"/>
    </location>
</feature>
<accession>A0A3N1GUJ4</accession>
<protein>
    <submittedName>
        <fullName evidence="3">Pimeloyl-ACP methyl ester carboxylesterase</fullName>
    </submittedName>
</protein>
<dbReference type="SUPFAM" id="SSF53474">
    <property type="entry name" value="alpha/beta-Hydrolases"/>
    <property type="match status" value="1"/>
</dbReference>
<dbReference type="InterPro" id="IPR029058">
    <property type="entry name" value="AB_hydrolase_fold"/>
</dbReference>
<dbReference type="Proteomes" id="UP000271683">
    <property type="component" value="Unassembled WGS sequence"/>
</dbReference>
<feature type="transmembrane region" description="Helical" evidence="1">
    <location>
        <begin position="92"/>
        <end position="115"/>
    </location>
</feature>
<gene>
    <name evidence="3" type="ORF">EDD30_6965</name>
</gene>
<dbReference type="PANTHER" id="PTHR43798:SF33">
    <property type="entry name" value="HYDROLASE, PUTATIVE (AFU_ORTHOLOGUE AFUA_2G14860)-RELATED"/>
    <property type="match status" value="1"/>
</dbReference>
<reference evidence="3 4" key="1">
    <citation type="submission" date="2018-11" db="EMBL/GenBank/DDBJ databases">
        <title>Sequencing the genomes of 1000 actinobacteria strains.</title>
        <authorList>
            <person name="Klenk H.-P."/>
        </authorList>
    </citation>
    <scope>NUCLEOTIDE SEQUENCE [LARGE SCALE GENOMIC DNA]</scope>
    <source>
        <strain evidence="3 4">DSM 43634</strain>
    </source>
</reference>
<dbReference type="PANTHER" id="PTHR43798">
    <property type="entry name" value="MONOACYLGLYCEROL LIPASE"/>
    <property type="match status" value="1"/>
</dbReference>
<evidence type="ECO:0000313" key="3">
    <source>
        <dbReference type="EMBL" id="ROP33909.1"/>
    </source>
</evidence>
<keyword evidence="1" id="KW-0472">Membrane</keyword>
<feature type="transmembrane region" description="Helical" evidence="1">
    <location>
        <begin position="127"/>
        <end position="147"/>
    </location>
</feature>
<evidence type="ECO:0000313" key="4">
    <source>
        <dbReference type="Proteomes" id="UP000271683"/>
    </source>
</evidence>
<sequence>MLTGMNLLRLATALAASASWGVAAGLWTPRGPLTTAQALWSIAISLAVGYAAGRLTRSRWALIGGPVAYAVAVELTRAAVTGPSVDAPHLSVFGLMALLAGRGVHGLLALLPLALGAAYGRGPRSRILVGATTVVLALVTVGVAIPARTPAIPGGVAELVTVDANGHRLGVMIRGGNPALPVLLFVPGTPGGSEKGAARRHLAALEEHFVVATLDRRGGGSSYATLDPTSTVTVDDAVADIVAVTDHLRERFEQQKIYLLGFSGGSVLATLAAHRHPDRFRAYIGTGQAVDLKASDQIFYADIMAWARSTGHDDVADQLTAQGPPPYADFWSYEPILLHENEAYAQGEPALETGAGEFTLLEKAHSVNAIMDTWHILYPRMQDTDLRREVPALSIPAYFVQGSQEMRGLAVIFDQWYATLRSPDKGRQTIPGGHRALFEHPEEFATAVTTLLAPP</sequence>
<evidence type="ECO:0000259" key="2">
    <source>
        <dbReference type="Pfam" id="PF00561"/>
    </source>
</evidence>
<dbReference type="InterPro" id="IPR000073">
    <property type="entry name" value="AB_hydrolase_1"/>
</dbReference>
<keyword evidence="1" id="KW-0812">Transmembrane</keyword>
<keyword evidence="1" id="KW-1133">Transmembrane helix</keyword>
<dbReference type="GO" id="GO:0016020">
    <property type="term" value="C:membrane"/>
    <property type="evidence" value="ECO:0007669"/>
    <property type="project" value="TreeGrafter"/>
</dbReference>
<name>A0A3N1GUJ4_9ACTN</name>
<dbReference type="Gene3D" id="3.40.50.1820">
    <property type="entry name" value="alpha/beta hydrolase"/>
    <property type="match status" value="1"/>
</dbReference>
<feature type="domain" description="AB hydrolase-1" evidence="2">
    <location>
        <begin position="181"/>
        <end position="288"/>
    </location>
</feature>
<dbReference type="EMBL" id="RJKL01000001">
    <property type="protein sequence ID" value="ROP33909.1"/>
    <property type="molecule type" value="Genomic_DNA"/>
</dbReference>
<evidence type="ECO:0000256" key="1">
    <source>
        <dbReference type="SAM" id="Phobius"/>
    </source>
</evidence>
<dbReference type="InterPro" id="IPR050266">
    <property type="entry name" value="AB_hydrolase_sf"/>
</dbReference>
<dbReference type="GO" id="GO:0003824">
    <property type="term" value="F:catalytic activity"/>
    <property type="evidence" value="ECO:0007669"/>
    <property type="project" value="UniProtKB-ARBA"/>
</dbReference>
<organism evidence="3 4">
    <name type="scientific">Couchioplanes caeruleus</name>
    <dbReference type="NCBI Taxonomy" id="56438"/>
    <lineage>
        <taxon>Bacteria</taxon>
        <taxon>Bacillati</taxon>
        <taxon>Actinomycetota</taxon>
        <taxon>Actinomycetes</taxon>
        <taxon>Micromonosporales</taxon>
        <taxon>Micromonosporaceae</taxon>
        <taxon>Couchioplanes</taxon>
    </lineage>
</organism>